<dbReference type="Pfam" id="PF12810">
    <property type="entry name" value="ALK_LTK_GRD"/>
    <property type="match status" value="1"/>
</dbReference>
<evidence type="ECO:0000256" key="15">
    <source>
        <dbReference type="ARBA" id="ARBA00023180"/>
    </source>
</evidence>
<comment type="subcellular location">
    <subcellularLocation>
        <location evidence="1">Cell membrane</location>
        <topology evidence="1">Single-pass type I membrane protein</topology>
    </subcellularLocation>
</comment>
<dbReference type="EMBL" id="DS113749">
    <property type="protein sequence ID" value="EAX96656.1"/>
    <property type="molecule type" value="Genomic_DNA"/>
</dbReference>
<evidence type="ECO:0000256" key="3">
    <source>
        <dbReference type="ARBA" id="ARBA00022475"/>
    </source>
</evidence>
<evidence type="ECO:0000259" key="16">
    <source>
        <dbReference type="Pfam" id="PF12810"/>
    </source>
</evidence>
<dbReference type="VEuPathDB" id="TrichDB:TVAGG3_0849780"/>
<evidence type="ECO:0000256" key="12">
    <source>
        <dbReference type="ARBA" id="ARBA00023137"/>
    </source>
</evidence>
<evidence type="ECO:0000256" key="6">
    <source>
        <dbReference type="ARBA" id="ARBA00022729"/>
    </source>
</evidence>
<dbReference type="AlphaFoldDB" id="A2FEM7"/>
<reference evidence="17" key="1">
    <citation type="submission" date="2006-10" db="EMBL/GenBank/DDBJ databases">
        <authorList>
            <person name="Amadeo P."/>
            <person name="Zhao Q."/>
            <person name="Wortman J."/>
            <person name="Fraser-Liggett C."/>
            <person name="Carlton J."/>
        </authorList>
    </citation>
    <scope>NUCLEOTIDE SEQUENCE</scope>
    <source>
        <strain evidence="17">G3</strain>
    </source>
</reference>
<evidence type="ECO:0000313" key="18">
    <source>
        <dbReference type="Proteomes" id="UP000001542"/>
    </source>
</evidence>
<dbReference type="InterPro" id="IPR055163">
    <property type="entry name" value="ALK/LTK-like_GRD"/>
</dbReference>
<keyword evidence="11" id="KW-0472">Membrane</keyword>
<evidence type="ECO:0000256" key="13">
    <source>
        <dbReference type="ARBA" id="ARBA00023157"/>
    </source>
</evidence>
<accession>A2FEM7</accession>
<proteinExistence type="predicted"/>
<keyword evidence="18" id="KW-1185">Reference proteome</keyword>
<evidence type="ECO:0000256" key="2">
    <source>
        <dbReference type="ARBA" id="ARBA00011902"/>
    </source>
</evidence>
<evidence type="ECO:0000256" key="10">
    <source>
        <dbReference type="ARBA" id="ARBA00022989"/>
    </source>
</evidence>
<sequence>MIFRYSGSVFNFTLSAGTYIFKLWGAQGGYWNNKRSGLGAYSEGVFNATSDIILYGYVGKQGSCSSSIVLLKNFFGGGSNCLGSLKRRSCSGGESTVIAFDREFDNPLIVAGAGAGCGNHDENEYAGGFGGPFAEDGYGNAAWFTEEQAKILRGKGATTAQPGLGGFYSDFERKRPNCSGWTGSRYQGGDGNCTSLASAGGGGSGYYGGGGGADLSGGGGGSSYASPQMFNVMLYGGDKFFMDENGSITQGHAGNGVISIEKTKPYTFLKNEVEIQKYEYPSMIKIYDNPYDIAVTIFTTLHVSTS</sequence>
<keyword evidence="12" id="KW-0829">Tyrosine-protein kinase</keyword>
<evidence type="ECO:0000256" key="5">
    <source>
        <dbReference type="ARBA" id="ARBA00022692"/>
    </source>
</evidence>
<keyword evidence="5" id="KW-0812">Transmembrane</keyword>
<keyword evidence="13" id="KW-1015">Disulfide bond</keyword>
<dbReference type="KEGG" id="tva:4754429"/>
<keyword evidence="3" id="KW-1003">Cell membrane</keyword>
<keyword evidence="14" id="KW-0675">Receptor</keyword>
<keyword evidence="6" id="KW-0732">Signal</keyword>
<keyword evidence="7" id="KW-0547">Nucleotide-binding</keyword>
<keyword evidence="15" id="KW-0325">Glycoprotein</keyword>
<keyword evidence="4" id="KW-0808">Transferase</keyword>
<reference evidence="17" key="2">
    <citation type="journal article" date="2007" name="Science">
        <title>Draft genome sequence of the sexually transmitted pathogen Trichomonas vaginalis.</title>
        <authorList>
            <person name="Carlton J.M."/>
            <person name="Hirt R.P."/>
            <person name="Silva J.C."/>
            <person name="Delcher A.L."/>
            <person name="Schatz M."/>
            <person name="Zhao Q."/>
            <person name="Wortman J.R."/>
            <person name="Bidwell S.L."/>
            <person name="Alsmark U.C.M."/>
            <person name="Besteiro S."/>
            <person name="Sicheritz-Ponten T."/>
            <person name="Noel C.J."/>
            <person name="Dacks J.B."/>
            <person name="Foster P.G."/>
            <person name="Simillion C."/>
            <person name="Van de Peer Y."/>
            <person name="Miranda-Saavedra D."/>
            <person name="Barton G.J."/>
            <person name="Westrop G.D."/>
            <person name="Mueller S."/>
            <person name="Dessi D."/>
            <person name="Fiori P.L."/>
            <person name="Ren Q."/>
            <person name="Paulsen I."/>
            <person name="Zhang H."/>
            <person name="Bastida-Corcuera F.D."/>
            <person name="Simoes-Barbosa A."/>
            <person name="Brown M.T."/>
            <person name="Hayes R.D."/>
            <person name="Mukherjee M."/>
            <person name="Okumura C.Y."/>
            <person name="Schneider R."/>
            <person name="Smith A.J."/>
            <person name="Vanacova S."/>
            <person name="Villalvazo M."/>
            <person name="Haas B.J."/>
            <person name="Pertea M."/>
            <person name="Feldblyum T.V."/>
            <person name="Utterback T.R."/>
            <person name="Shu C.L."/>
            <person name="Osoegawa K."/>
            <person name="de Jong P.J."/>
            <person name="Hrdy I."/>
            <person name="Horvathova L."/>
            <person name="Zubacova Z."/>
            <person name="Dolezal P."/>
            <person name="Malik S.B."/>
            <person name="Logsdon J.M. Jr."/>
            <person name="Henze K."/>
            <person name="Gupta A."/>
            <person name="Wang C.C."/>
            <person name="Dunne R.L."/>
            <person name="Upcroft J.A."/>
            <person name="Upcroft P."/>
            <person name="White O."/>
            <person name="Salzberg S.L."/>
            <person name="Tang P."/>
            <person name="Chiu C.-H."/>
            <person name="Lee Y.-S."/>
            <person name="Embley T.M."/>
            <person name="Coombs G.H."/>
            <person name="Mottram J.C."/>
            <person name="Tachezy J."/>
            <person name="Fraser-Liggett C.M."/>
            <person name="Johnson P.J."/>
        </authorList>
    </citation>
    <scope>NUCLEOTIDE SEQUENCE [LARGE SCALE GENOMIC DNA]</scope>
    <source>
        <strain evidence="17">G3</strain>
    </source>
</reference>
<protein>
    <recommendedName>
        <fullName evidence="2">receptor protein-tyrosine kinase</fullName>
        <ecNumber evidence="2">2.7.10.1</ecNumber>
    </recommendedName>
</protein>
<dbReference type="InParanoid" id="A2FEM7"/>
<gene>
    <name evidence="17" type="ORF">TVAG_023560</name>
</gene>
<dbReference type="GO" id="GO:0005886">
    <property type="term" value="C:plasma membrane"/>
    <property type="evidence" value="ECO:0007669"/>
    <property type="project" value="UniProtKB-SubCell"/>
</dbReference>
<name>A2FEM7_TRIV3</name>
<evidence type="ECO:0000256" key="14">
    <source>
        <dbReference type="ARBA" id="ARBA00023170"/>
    </source>
</evidence>
<dbReference type="SMR" id="A2FEM7"/>
<dbReference type="RefSeq" id="XP_001309586.1">
    <property type="nucleotide sequence ID" value="XM_001309585.1"/>
</dbReference>
<evidence type="ECO:0000256" key="7">
    <source>
        <dbReference type="ARBA" id="ARBA00022741"/>
    </source>
</evidence>
<feature type="domain" description="ALK/LTK-like glycine-rich" evidence="16">
    <location>
        <begin position="11"/>
        <end position="261"/>
    </location>
</feature>
<evidence type="ECO:0000256" key="4">
    <source>
        <dbReference type="ARBA" id="ARBA00022679"/>
    </source>
</evidence>
<dbReference type="EC" id="2.7.10.1" evidence="2"/>
<dbReference type="Proteomes" id="UP000001542">
    <property type="component" value="Unassembled WGS sequence"/>
</dbReference>
<evidence type="ECO:0000256" key="11">
    <source>
        <dbReference type="ARBA" id="ARBA00023136"/>
    </source>
</evidence>
<dbReference type="GO" id="GO:0004714">
    <property type="term" value="F:transmembrane receptor protein tyrosine kinase activity"/>
    <property type="evidence" value="ECO:0007669"/>
    <property type="project" value="UniProtKB-EC"/>
</dbReference>
<organism evidence="17 18">
    <name type="scientific">Trichomonas vaginalis (strain ATCC PRA-98 / G3)</name>
    <dbReference type="NCBI Taxonomy" id="412133"/>
    <lineage>
        <taxon>Eukaryota</taxon>
        <taxon>Metamonada</taxon>
        <taxon>Parabasalia</taxon>
        <taxon>Trichomonadida</taxon>
        <taxon>Trichomonadidae</taxon>
        <taxon>Trichomonas</taxon>
    </lineage>
</organism>
<dbReference type="GO" id="GO:0005524">
    <property type="term" value="F:ATP binding"/>
    <property type="evidence" value="ECO:0007669"/>
    <property type="project" value="UniProtKB-KW"/>
</dbReference>
<dbReference type="VEuPathDB" id="TrichDB:TVAG_023560"/>
<evidence type="ECO:0000313" key="17">
    <source>
        <dbReference type="EMBL" id="EAX96656.1"/>
    </source>
</evidence>
<dbReference type="STRING" id="5722.A2FEM7"/>
<evidence type="ECO:0000256" key="9">
    <source>
        <dbReference type="ARBA" id="ARBA00022840"/>
    </source>
</evidence>
<keyword evidence="9" id="KW-0067">ATP-binding</keyword>
<evidence type="ECO:0000256" key="1">
    <source>
        <dbReference type="ARBA" id="ARBA00004251"/>
    </source>
</evidence>
<evidence type="ECO:0000256" key="8">
    <source>
        <dbReference type="ARBA" id="ARBA00022777"/>
    </source>
</evidence>
<keyword evidence="10" id="KW-1133">Transmembrane helix</keyword>
<keyword evidence="8" id="KW-0418">Kinase</keyword>